<reference evidence="3" key="1">
    <citation type="submission" date="2023-07" db="EMBL/GenBank/DDBJ databases">
        <title>Draft genome sequence of Agarivorans aestuarii strain ZMCS4, a CAZymes producing bacteria isolated from the marine brown algae Clodostephus spongiosus.</title>
        <authorList>
            <person name="Lorente B."/>
            <person name="Cabral C."/>
            <person name="Frias J."/>
            <person name="Faria J."/>
            <person name="Toubarro D."/>
        </authorList>
    </citation>
    <scope>NUCLEOTIDE SEQUENCE [LARGE SCALE GENOMIC DNA]</scope>
    <source>
        <strain evidence="3">ZMCS4</strain>
    </source>
</reference>
<dbReference type="PANTHER" id="PTHR40114:SF1">
    <property type="entry name" value="SLR0698 PROTEIN"/>
    <property type="match status" value="1"/>
</dbReference>
<dbReference type="InterPro" id="IPR023577">
    <property type="entry name" value="CYTH_domain"/>
</dbReference>
<dbReference type="SMART" id="SM01118">
    <property type="entry name" value="CYTH"/>
    <property type="match status" value="1"/>
</dbReference>
<dbReference type="InterPro" id="IPR033469">
    <property type="entry name" value="CYTH-like_dom_sf"/>
</dbReference>
<dbReference type="PANTHER" id="PTHR40114">
    <property type="entry name" value="SLR0698 PROTEIN"/>
    <property type="match status" value="1"/>
</dbReference>
<evidence type="ECO:0000313" key="2">
    <source>
        <dbReference type="EMBL" id="MEE1676114.1"/>
    </source>
</evidence>
<feature type="domain" description="CYTH" evidence="1">
    <location>
        <begin position="2"/>
        <end position="150"/>
    </location>
</feature>
<dbReference type="PROSITE" id="PS51707">
    <property type="entry name" value="CYTH"/>
    <property type="match status" value="1"/>
</dbReference>
<evidence type="ECO:0000259" key="1">
    <source>
        <dbReference type="PROSITE" id="PS51707"/>
    </source>
</evidence>
<name>A0ABU7GAJ2_9ALTE</name>
<organism evidence="2 3">
    <name type="scientific">Agarivorans aestuarii</name>
    <dbReference type="NCBI Taxonomy" id="1563703"/>
    <lineage>
        <taxon>Bacteria</taxon>
        <taxon>Pseudomonadati</taxon>
        <taxon>Pseudomonadota</taxon>
        <taxon>Gammaproteobacteria</taxon>
        <taxon>Alteromonadales</taxon>
        <taxon>Alteromonadaceae</taxon>
        <taxon>Agarivorans</taxon>
    </lineage>
</organism>
<dbReference type="Proteomes" id="UP001310248">
    <property type="component" value="Unassembled WGS sequence"/>
</dbReference>
<dbReference type="Gene3D" id="2.40.320.10">
    <property type="entry name" value="Hypothetical Protein Pfu-838710-001"/>
    <property type="match status" value="1"/>
</dbReference>
<dbReference type="RefSeq" id="WP_329776842.1">
    <property type="nucleotide sequence ID" value="NZ_JAYDYW010000017.1"/>
</dbReference>
<dbReference type="CDD" id="cd07891">
    <property type="entry name" value="CYTH-like_CthTTM-like_1"/>
    <property type="match status" value="1"/>
</dbReference>
<proteinExistence type="predicted"/>
<gene>
    <name evidence="2" type="ORF">SNR37_001441</name>
</gene>
<dbReference type="EMBL" id="JAYDYW010000017">
    <property type="protein sequence ID" value="MEE1676114.1"/>
    <property type="molecule type" value="Genomic_DNA"/>
</dbReference>
<dbReference type="PIRSF" id="PIRSF016487">
    <property type="entry name" value="CYTH_UCP016487"/>
    <property type="match status" value="1"/>
</dbReference>
<protein>
    <submittedName>
        <fullName evidence="2">CYTH domain-containing protein</fullName>
    </submittedName>
</protein>
<dbReference type="InterPro" id="IPR012042">
    <property type="entry name" value="NeuTTM/CthTTM-like"/>
</dbReference>
<comment type="caution">
    <text evidence="2">The sequence shown here is derived from an EMBL/GenBank/DDBJ whole genome shotgun (WGS) entry which is preliminary data.</text>
</comment>
<keyword evidence="3" id="KW-1185">Reference proteome</keyword>
<dbReference type="Pfam" id="PF01928">
    <property type="entry name" value="CYTH"/>
    <property type="match status" value="1"/>
</dbReference>
<sequence>MSVEIERKFLVSSDAFIGQASEQTRIVQAYLNSNKQRTVRVRIRGEQGFLTIKGKSNQSGLSRYEWEKEIALADAEQLLSLCEPGAIDKVRYLVPVAKHVFEVDVFAGDNQGLVVAEVELSSEQEHFEQPSWLGQEVTGQAQYYNSQLSQKPFKNW</sequence>
<accession>A0ABU7GAJ2</accession>
<dbReference type="SUPFAM" id="SSF55154">
    <property type="entry name" value="CYTH-like phosphatases"/>
    <property type="match status" value="1"/>
</dbReference>
<evidence type="ECO:0000313" key="3">
    <source>
        <dbReference type="Proteomes" id="UP001310248"/>
    </source>
</evidence>